<dbReference type="AlphaFoldDB" id="A0A848G681"/>
<protein>
    <submittedName>
        <fullName evidence="3">Uncharacterized protein</fullName>
    </submittedName>
</protein>
<comment type="caution">
    <text evidence="3">The sequence shown here is derived from an EMBL/GenBank/DDBJ whole genome shotgun (WGS) entry which is preliminary data.</text>
</comment>
<feature type="region of interest" description="Disordered" evidence="1">
    <location>
        <begin position="90"/>
        <end position="114"/>
    </location>
</feature>
<organism evidence="3 4">
    <name type="scientific">Zoogloea dura</name>
    <dbReference type="NCBI Taxonomy" id="2728840"/>
    <lineage>
        <taxon>Bacteria</taxon>
        <taxon>Pseudomonadati</taxon>
        <taxon>Pseudomonadota</taxon>
        <taxon>Betaproteobacteria</taxon>
        <taxon>Rhodocyclales</taxon>
        <taxon>Zoogloeaceae</taxon>
        <taxon>Zoogloea</taxon>
    </lineage>
</organism>
<dbReference type="EMBL" id="JABBGA010000010">
    <property type="protein sequence ID" value="NML26839.1"/>
    <property type="molecule type" value="Genomic_DNA"/>
</dbReference>
<dbReference type="Proteomes" id="UP000580043">
    <property type="component" value="Unassembled WGS sequence"/>
</dbReference>
<dbReference type="RefSeq" id="WP_169146380.1">
    <property type="nucleotide sequence ID" value="NZ_JABBGA010000010.1"/>
</dbReference>
<proteinExistence type="predicted"/>
<evidence type="ECO:0000256" key="1">
    <source>
        <dbReference type="SAM" id="MobiDB-lite"/>
    </source>
</evidence>
<evidence type="ECO:0000313" key="3">
    <source>
        <dbReference type="EMBL" id="NML26839.1"/>
    </source>
</evidence>
<accession>A0A848G681</accession>
<evidence type="ECO:0000313" key="4">
    <source>
        <dbReference type="Proteomes" id="UP000580043"/>
    </source>
</evidence>
<evidence type="ECO:0000256" key="2">
    <source>
        <dbReference type="SAM" id="Phobius"/>
    </source>
</evidence>
<keyword evidence="4" id="KW-1185">Reference proteome</keyword>
<keyword evidence="2" id="KW-0812">Transmembrane</keyword>
<feature type="region of interest" description="Disordered" evidence="1">
    <location>
        <begin position="1"/>
        <end position="54"/>
    </location>
</feature>
<feature type="transmembrane region" description="Helical" evidence="2">
    <location>
        <begin position="64"/>
        <end position="85"/>
    </location>
</feature>
<name>A0A848G681_9RHOO</name>
<reference evidence="3 4" key="1">
    <citation type="submission" date="2020-04" db="EMBL/GenBank/DDBJ databases">
        <title>Zoogloea sp. G-4-1-14 isolated from soil.</title>
        <authorList>
            <person name="Dahal R.H."/>
        </authorList>
    </citation>
    <scope>NUCLEOTIDE SEQUENCE [LARGE SCALE GENOMIC DNA]</scope>
    <source>
        <strain evidence="3 4">G-4-1-14</strain>
    </source>
</reference>
<keyword evidence="2" id="KW-1133">Transmembrane helix</keyword>
<gene>
    <name evidence="3" type="ORF">HHL15_13875</name>
</gene>
<keyword evidence="2" id="KW-0472">Membrane</keyword>
<sequence length="114" mass="11843">MTRPPHLSFTLEEAGQTPDPGLSFESSAAQVMPPAEARPAAPAAPPASMVRTQRRTLADRSAPFALAAAALALAALAGLLGYEWMLLHADQAPPPASPASTDHLRAHTSRSPSQ</sequence>